<keyword evidence="2" id="KW-1185">Reference proteome</keyword>
<sequence>MSDYFIDDLMVITPLSQAPGIKLFGQVTADHKVPLTRALLRCRGGHREVTVDLTAVDYISQGALEALVDVARTLPSSLCLTLRARPELGLQSRLAARGWHAVESLQIREA</sequence>
<dbReference type="EMBL" id="BMVU01000188">
    <property type="protein sequence ID" value="GGY20955.1"/>
    <property type="molecule type" value="Genomic_DNA"/>
</dbReference>
<reference evidence="1" key="2">
    <citation type="submission" date="2020-09" db="EMBL/GenBank/DDBJ databases">
        <authorList>
            <person name="Sun Q."/>
            <person name="Ohkuma M."/>
        </authorList>
    </citation>
    <scope>NUCLEOTIDE SEQUENCE</scope>
    <source>
        <strain evidence="1">JCM 4790</strain>
    </source>
</reference>
<name>A0A918P573_9ACTN</name>
<reference evidence="1" key="1">
    <citation type="journal article" date="2014" name="Int. J. Syst. Evol. Microbiol.">
        <title>Complete genome sequence of Corynebacterium casei LMG S-19264T (=DSM 44701T), isolated from a smear-ripened cheese.</title>
        <authorList>
            <consortium name="US DOE Joint Genome Institute (JGI-PGF)"/>
            <person name="Walter F."/>
            <person name="Albersmeier A."/>
            <person name="Kalinowski J."/>
            <person name="Ruckert C."/>
        </authorList>
    </citation>
    <scope>NUCLEOTIDE SEQUENCE</scope>
    <source>
        <strain evidence="1">JCM 4790</strain>
    </source>
</reference>
<dbReference type="Gene3D" id="3.30.750.24">
    <property type="entry name" value="STAS domain"/>
    <property type="match status" value="1"/>
</dbReference>
<protein>
    <recommendedName>
        <fullName evidence="3">STAS domain-containing protein</fullName>
    </recommendedName>
</protein>
<organism evidence="1 2">
    <name type="scientific">Streptomyces minutiscleroticus</name>
    <dbReference type="NCBI Taxonomy" id="68238"/>
    <lineage>
        <taxon>Bacteria</taxon>
        <taxon>Bacillati</taxon>
        <taxon>Actinomycetota</taxon>
        <taxon>Actinomycetes</taxon>
        <taxon>Kitasatosporales</taxon>
        <taxon>Streptomycetaceae</taxon>
        <taxon>Streptomyces</taxon>
    </lineage>
</organism>
<dbReference type="SUPFAM" id="SSF52091">
    <property type="entry name" value="SpoIIaa-like"/>
    <property type="match status" value="1"/>
</dbReference>
<evidence type="ECO:0000313" key="1">
    <source>
        <dbReference type="EMBL" id="GGY20955.1"/>
    </source>
</evidence>
<dbReference type="InterPro" id="IPR036513">
    <property type="entry name" value="STAS_dom_sf"/>
</dbReference>
<dbReference type="Proteomes" id="UP000619244">
    <property type="component" value="Unassembled WGS sequence"/>
</dbReference>
<evidence type="ECO:0000313" key="2">
    <source>
        <dbReference type="Proteomes" id="UP000619244"/>
    </source>
</evidence>
<proteinExistence type="predicted"/>
<dbReference type="RefSeq" id="WP_190195474.1">
    <property type="nucleotide sequence ID" value="NZ_BMVU01000188.1"/>
</dbReference>
<dbReference type="AlphaFoldDB" id="A0A918P573"/>
<comment type="caution">
    <text evidence="1">The sequence shown here is derived from an EMBL/GenBank/DDBJ whole genome shotgun (WGS) entry which is preliminary data.</text>
</comment>
<accession>A0A918P573</accession>
<evidence type="ECO:0008006" key="3">
    <source>
        <dbReference type="Google" id="ProtNLM"/>
    </source>
</evidence>
<gene>
    <name evidence="1" type="ORF">GCM10010358_83560</name>
</gene>